<evidence type="ECO:0000256" key="8">
    <source>
        <dbReference type="ARBA" id="ARBA00022853"/>
    </source>
</evidence>
<dbReference type="InterPro" id="IPR013083">
    <property type="entry name" value="Znf_RING/FYVE/PHD"/>
</dbReference>
<evidence type="ECO:0000313" key="16">
    <source>
        <dbReference type="EMBL" id="KMZ69127.1"/>
    </source>
</evidence>
<dbReference type="GO" id="GO:0000785">
    <property type="term" value="C:chromatin"/>
    <property type="evidence" value="ECO:0000318"/>
    <property type="project" value="GO_Central"/>
</dbReference>
<feature type="domain" description="Post-SET" evidence="14">
    <location>
        <begin position="1019"/>
        <end position="1035"/>
    </location>
</feature>
<dbReference type="InterPro" id="IPR003889">
    <property type="entry name" value="FYrich_C"/>
</dbReference>
<dbReference type="SMART" id="SM00293">
    <property type="entry name" value="PWWP"/>
    <property type="match status" value="1"/>
</dbReference>
<dbReference type="SMART" id="SM00542">
    <property type="entry name" value="FYRC"/>
    <property type="match status" value="1"/>
</dbReference>
<dbReference type="GO" id="GO:0005634">
    <property type="term" value="C:nucleus"/>
    <property type="evidence" value="ECO:0007669"/>
    <property type="project" value="UniProtKB-SubCell"/>
</dbReference>
<dbReference type="InterPro" id="IPR041956">
    <property type="entry name" value="ATX1/2_ePHD"/>
</dbReference>
<gene>
    <name evidence="16" type="ORF">ZOSMA_221G00360</name>
</gene>
<dbReference type="OrthoDB" id="308383at2759"/>
<dbReference type="PROSITE" id="PS50868">
    <property type="entry name" value="POST_SET"/>
    <property type="match status" value="1"/>
</dbReference>
<evidence type="ECO:0000259" key="15">
    <source>
        <dbReference type="PROSITE" id="PS51805"/>
    </source>
</evidence>
<evidence type="ECO:0000256" key="5">
    <source>
        <dbReference type="ARBA" id="ARBA00022723"/>
    </source>
</evidence>
<dbReference type="PROSITE" id="PS50016">
    <property type="entry name" value="ZF_PHD_2"/>
    <property type="match status" value="1"/>
</dbReference>
<dbReference type="InterPro" id="IPR003888">
    <property type="entry name" value="FYrich_N"/>
</dbReference>
<dbReference type="InterPro" id="IPR019787">
    <property type="entry name" value="Znf_PHD-finger"/>
</dbReference>
<dbReference type="OMA" id="PERMSQL"/>
<dbReference type="Pfam" id="PF05965">
    <property type="entry name" value="FYRC"/>
    <property type="match status" value="1"/>
</dbReference>
<evidence type="ECO:0000256" key="10">
    <source>
        <dbReference type="PROSITE-ProRule" id="PRU00146"/>
    </source>
</evidence>
<dbReference type="SMART" id="SM00317">
    <property type="entry name" value="SET"/>
    <property type="match status" value="1"/>
</dbReference>
<dbReference type="SMART" id="SM00333">
    <property type="entry name" value="TUDOR"/>
    <property type="match status" value="1"/>
</dbReference>
<dbReference type="CDD" id="cd10518">
    <property type="entry name" value="SET_SETD1-like"/>
    <property type="match status" value="1"/>
</dbReference>
<keyword evidence="9" id="KW-0539">Nucleus</keyword>
<reference evidence="17" key="1">
    <citation type="journal article" date="2016" name="Nature">
        <title>The genome of the seagrass Zostera marina reveals angiosperm adaptation to the sea.</title>
        <authorList>
            <person name="Olsen J.L."/>
            <person name="Rouze P."/>
            <person name="Verhelst B."/>
            <person name="Lin Y.-C."/>
            <person name="Bayer T."/>
            <person name="Collen J."/>
            <person name="Dattolo E."/>
            <person name="De Paoli E."/>
            <person name="Dittami S."/>
            <person name="Maumus F."/>
            <person name="Michel G."/>
            <person name="Kersting A."/>
            <person name="Lauritano C."/>
            <person name="Lohaus R."/>
            <person name="Toepel M."/>
            <person name="Tonon T."/>
            <person name="Vanneste K."/>
            <person name="Amirebrahimi M."/>
            <person name="Brakel J."/>
            <person name="Bostroem C."/>
            <person name="Chovatia M."/>
            <person name="Grimwood J."/>
            <person name="Jenkins J.W."/>
            <person name="Jueterbock A."/>
            <person name="Mraz A."/>
            <person name="Stam W.T."/>
            <person name="Tice H."/>
            <person name="Bornberg-Bauer E."/>
            <person name="Green P.J."/>
            <person name="Pearson G.A."/>
            <person name="Procaccini G."/>
            <person name="Duarte C.M."/>
            <person name="Schmutz J."/>
            <person name="Reusch T.B.H."/>
            <person name="Van de Peer Y."/>
        </authorList>
    </citation>
    <scope>NUCLEOTIDE SEQUENCE [LARGE SCALE GENOMIC DNA]</scope>
    <source>
        <strain evidence="17">cv. Finnish</strain>
    </source>
</reference>
<dbReference type="InterPro" id="IPR001965">
    <property type="entry name" value="Znf_PHD"/>
</dbReference>
<dbReference type="CDD" id="cd15662">
    <property type="entry name" value="ePHD_ATX1_2_like"/>
    <property type="match status" value="1"/>
</dbReference>
<keyword evidence="3 16" id="KW-0808">Transferase</keyword>
<proteinExistence type="predicted"/>
<keyword evidence="7" id="KW-0862">Zinc</keyword>
<keyword evidence="17" id="KW-1185">Reference proteome</keyword>
<dbReference type="InterPro" id="IPR002999">
    <property type="entry name" value="Tudor"/>
</dbReference>
<evidence type="ECO:0000259" key="14">
    <source>
        <dbReference type="PROSITE" id="PS50868"/>
    </source>
</evidence>
<organism evidence="16 17">
    <name type="scientific">Zostera marina</name>
    <name type="common">Eelgrass</name>
    <dbReference type="NCBI Taxonomy" id="29655"/>
    <lineage>
        <taxon>Eukaryota</taxon>
        <taxon>Viridiplantae</taxon>
        <taxon>Streptophyta</taxon>
        <taxon>Embryophyta</taxon>
        <taxon>Tracheophyta</taxon>
        <taxon>Spermatophyta</taxon>
        <taxon>Magnoliopsida</taxon>
        <taxon>Liliopsida</taxon>
        <taxon>Zosteraceae</taxon>
        <taxon>Zostera</taxon>
    </lineage>
</organism>
<dbReference type="CDD" id="cd20142">
    <property type="entry name" value="PWWP_AtATX1-like"/>
    <property type="match status" value="1"/>
</dbReference>
<dbReference type="Pfam" id="PF13832">
    <property type="entry name" value="zf-HC5HC2H_2"/>
    <property type="match status" value="1"/>
</dbReference>
<name>A0A0K9PLN8_ZOSMR</name>
<dbReference type="SUPFAM" id="SSF82199">
    <property type="entry name" value="SET domain"/>
    <property type="match status" value="1"/>
</dbReference>
<dbReference type="Proteomes" id="UP000036987">
    <property type="component" value="Unassembled WGS sequence"/>
</dbReference>
<comment type="subcellular location">
    <subcellularLocation>
        <location evidence="1">Nucleus</location>
    </subcellularLocation>
</comment>
<dbReference type="GO" id="GO:0006357">
    <property type="term" value="P:regulation of transcription by RNA polymerase II"/>
    <property type="evidence" value="ECO:0000318"/>
    <property type="project" value="GO_Central"/>
</dbReference>
<evidence type="ECO:0000256" key="6">
    <source>
        <dbReference type="ARBA" id="ARBA00022771"/>
    </source>
</evidence>
<dbReference type="SUPFAM" id="SSF63748">
    <property type="entry name" value="Tudor/PWWP/MBT"/>
    <property type="match status" value="2"/>
</dbReference>
<feature type="domain" description="SET" evidence="12">
    <location>
        <begin position="895"/>
        <end position="1013"/>
    </location>
</feature>
<feature type="domain" description="PHD-type" evidence="11">
    <location>
        <begin position="596"/>
        <end position="647"/>
    </location>
</feature>
<evidence type="ECO:0000313" key="17">
    <source>
        <dbReference type="Proteomes" id="UP000036987"/>
    </source>
</evidence>
<dbReference type="InterPro" id="IPR046341">
    <property type="entry name" value="SET_dom_sf"/>
</dbReference>
<keyword evidence="6 10" id="KW-0863">Zinc-finger</keyword>
<keyword evidence="4" id="KW-0949">S-adenosyl-L-methionine</keyword>
<evidence type="ECO:0000256" key="7">
    <source>
        <dbReference type="ARBA" id="ARBA00022833"/>
    </source>
</evidence>
<accession>A0A0K9PLN8</accession>
<evidence type="ECO:0000256" key="3">
    <source>
        <dbReference type="ARBA" id="ARBA00022679"/>
    </source>
</evidence>
<evidence type="ECO:0000256" key="4">
    <source>
        <dbReference type="ARBA" id="ARBA00022691"/>
    </source>
</evidence>
<evidence type="ECO:0000256" key="9">
    <source>
        <dbReference type="ARBA" id="ARBA00023242"/>
    </source>
</evidence>
<dbReference type="AlphaFoldDB" id="A0A0K9PLN8"/>
<dbReference type="Gene3D" id="3.30.160.360">
    <property type="match status" value="1"/>
</dbReference>
<dbReference type="FunFam" id="3.30.40.10:FF:000293">
    <property type="entry name" value="Histone-lysine N-methyltransferase"/>
    <property type="match status" value="1"/>
</dbReference>
<dbReference type="GO" id="GO:0008270">
    <property type="term" value="F:zinc ion binding"/>
    <property type="evidence" value="ECO:0007669"/>
    <property type="project" value="UniProtKB-KW"/>
</dbReference>
<dbReference type="Gene3D" id="3.30.40.10">
    <property type="entry name" value="Zinc/RING finger domain, C3HC4 (zinc finger)"/>
    <property type="match status" value="2"/>
</dbReference>
<dbReference type="GO" id="GO:0032259">
    <property type="term" value="P:methylation"/>
    <property type="evidence" value="ECO:0007669"/>
    <property type="project" value="UniProtKB-KW"/>
</dbReference>
<evidence type="ECO:0000259" key="11">
    <source>
        <dbReference type="PROSITE" id="PS50016"/>
    </source>
</evidence>
<dbReference type="Pfam" id="PF00856">
    <property type="entry name" value="SET"/>
    <property type="match status" value="1"/>
</dbReference>
<comment type="caution">
    <text evidence="16">The sequence shown here is derived from an EMBL/GenBank/DDBJ whole genome shotgun (WGS) entry which is preliminary data.</text>
</comment>
<feature type="domain" description="PHD-type" evidence="15">
    <location>
        <begin position="652"/>
        <end position="776"/>
    </location>
</feature>
<dbReference type="GO" id="GO:0140993">
    <property type="term" value="F:histone modifying activity"/>
    <property type="evidence" value="ECO:0007669"/>
    <property type="project" value="UniProtKB-ARBA"/>
</dbReference>
<dbReference type="PROSITE" id="PS51543">
    <property type="entry name" value="FYRC"/>
    <property type="match status" value="1"/>
</dbReference>
<feature type="domain" description="PWWP" evidence="13">
    <location>
        <begin position="296"/>
        <end position="359"/>
    </location>
</feature>
<dbReference type="InterPro" id="IPR042010">
    <property type="entry name" value="ATX1/2_PHD"/>
</dbReference>
<dbReference type="PROSITE" id="PS51805">
    <property type="entry name" value="EPHD"/>
    <property type="match status" value="1"/>
</dbReference>
<dbReference type="Gene3D" id="2.170.270.10">
    <property type="entry name" value="SET domain"/>
    <property type="match status" value="1"/>
</dbReference>
<dbReference type="InterPro" id="IPR050701">
    <property type="entry name" value="Histone_Mod_Regulator"/>
</dbReference>
<dbReference type="InterPro" id="IPR011011">
    <property type="entry name" value="Znf_FYVE_PHD"/>
</dbReference>
<dbReference type="InterPro" id="IPR019786">
    <property type="entry name" value="Zinc_finger_PHD-type_CS"/>
</dbReference>
<dbReference type="STRING" id="29655.A0A0K9PLN8"/>
<dbReference type="PANTHER" id="PTHR13793:SF140">
    <property type="entry name" value="HISTONE-LYSINE N-METHYLTRANSFERASE ATX2"/>
    <property type="match status" value="1"/>
</dbReference>
<dbReference type="InterPro" id="IPR034732">
    <property type="entry name" value="EPHD"/>
</dbReference>
<dbReference type="PROSITE" id="PS50280">
    <property type="entry name" value="SET"/>
    <property type="match status" value="1"/>
</dbReference>
<keyword evidence="5" id="KW-0479">Metal-binding</keyword>
<keyword evidence="2 16" id="KW-0489">Methyltransferase</keyword>
<dbReference type="PANTHER" id="PTHR13793">
    <property type="entry name" value="PHD FINGER PROTEINS"/>
    <property type="match status" value="1"/>
</dbReference>
<dbReference type="CDD" id="cd20404">
    <property type="entry name" value="Tudor_Agenet_AtEML-like"/>
    <property type="match status" value="1"/>
</dbReference>
<sequence>MEFDQQEDDVGGSLSAVRHLYSSTTPCVNASGSSNVMSKKVKARKITEIEEEGTGDLEEKRGTIILDSKSLLVYVRRTKDGRHLAKKTSFFEEMILEEERKECGNSIEVKTDAVVSDEVDLVAEETSKKRPHSEVSGSNDIRELGFSDRRSFRENKMLDSGCGLVNAEKTSCKKKKASSSSSKVKKWVELSFKDANPHNFVGLKCKVFWPIDGVWYYGSIDGYTSETGQHKVHYRDGEDENLILSKETVKIQISFEEMQDLNLKYSQALALEKKASDYDEMLALSVSYDDSQELEAKEIVWAKLAGFSMWPALIIDEAHAGALRSPKPYLKERTVPVQFFGTYDFARVNIKQVKSFFRGMLLSFHLKCKQTRFQRSLDEAKMYLTQQQLPNKMTDLQKVVRAENSKGISDEGTGYGDDSSCDDVIHKKVVLDYTCPFTIGDLQVISLGNIVFDSEYFHNKHSIWPEGYTALRKFMSISNPKVNTFYKMEVHRSPKSKAHPLFRVILDDGEQIEGSNPTVCWEEIYRRIQKNTSNILHTAVVDKLQKSGSYMFGFTHSRISQLIQNLPHFRKSSSSVHNSSNVSSSYTNGHVGWNDNDRCNVCHMDEDYENNLFLQCDRCRMMVHARCYGEIEPLNGDLWFCNLCRPGAPKHPPQCCLCPIAGGAIKPTTDGLWAHLACAIWIPETCLLDVKKMEPIDGIQRINKNRWKLLCSICGISYGACIQCCNNNCYVAFHPLCARAAGLCLELENENQLHLLSVDEEEDQCIRLVSFCKKHRQPSIEHSSSKEKTPELLHDSLTCIPTSNPSGCARTEPYNFFGRRGQKEPQVFAAASKKRLYIENIPYLVTGCRHQVRFDGPQSITSQALSNLKFNHLDTPCNISSMGEKYQYMKITCKKRLAFGKSRIHGFGVFAKIKHKAGDMVIEYTGELVRQPIADIREHRIYNSLVGAGTYMFRIDNEHVVDATRAGSIAQLINHSCEPNCYSRTITVHGVEHIIIFAKREINQWEELTYDYRFFSKDKHLSCFCGSTKCRGVVNDIDSEEQTDQWVPRSELTPWHEK</sequence>
<evidence type="ECO:0000259" key="12">
    <source>
        <dbReference type="PROSITE" id="PS50280"/>
    </source>
</evidence>
<evidence type="ECO:0000259" key="13">
    <source>
        <dbReference type="PROSITE" id="PS50812"/>
    </source>
</evidence>
<dbReference type="Pfam" id="PF13831">
    <property type="entry name" value="PHD_2"/>
    <property type="match status" value="1"/>
</dbReference>
<dbReference type="InterPro" id="IPR000313">
    <property type="entry name" value="PWWP_dom"/>
</dbReference>
<dbReference type="PROSITE" id="PS50812">
    <property type="entry name" value="PWWP"/>
    <property type="match status" value="1"/>
</dbReference>
<dbReference type="Pfam" id="PF05964">
    <property type="entry name" value="FYRN"/>
    <property type="match status" value="1"/>
</dbReference>
<protein>
    <submittedName>
        <fullName evidence="16">Histone-lysine N-methyltransferase</fullName>
    </submittedName>
</protein>
<dbReference type="PROSITE" id="PS01359">
    <property type="entry name" value="ZF_PHD_1"/>
    <property type="match status" value="1"/>
</dbReference>
<dbReference type="Pfam" id="PF00855">
    <property type="entry name" value="PWWP"/>
    <property type="match status" value="1"/>
</dbReference>
<dbReference type="EMBL" id="LFYR01000789">
    <property type="protein sequence ID" value="KMZ69127.1"/>
    <property type="molecule type" value="Genomic_DNA"/>
</dbReference>
<dbReference type="SMART" id="SM00249">
    <property type="entry name" value="PHD"/>
    <property type="match status" value="2"/>
</dbReference>
<evidence type="ECO:0000256" key="2">
    <source>
        <dbReference type="ARBA" id="ARBA00022603"/>
    </source>
</evidence>
<dbReference type="Gene3D" id="2.30.30.140">
    <property type="match status" value="2"/>
</dbReference>
<keyword evidence="8" id="KW-0156">Chromatin regulator</keyword>
<dbReference type="InterPro" id="IPR001214">
    <property type="entry name" value="SET_dom"/>
</dbReference>
<dbReference type="PROSITE" id="PS51542">
    <property type="entry name" value="FYRN"/>
    <property type="match status" value="1"/>
</dbReference>
<dbReference type="InterPro" id="IPR003616">
    <property type="entry name" value="Post-SET_dom"/>
</dbReference>
<dbReference type="SUPFAM" id="SSF57903">
    <property type="entry name" value="FYVE/PHD zinc finger"/>
    <property type="match status" value="1"/>
</dbReference>
<evidence type="ECO:0000256" key="1">
    <source>
        <dbReference type="ARBA" id="ARBA00004123"/>
    </source>
</evidence>
<dbReference type="SMART" id="SM00541">
    <property type="entry name" value="FYRN"/>
    <property type="match status" value="1"/>
</dbReference>
<dbReference type="GO" id="GO:0008168">
    <property type="term" value="F:methyltransferase activity"/>
    <property type="evidence" value="ECO:0007669"/>
    <property type="project" value="UniProtKB-KW"/>
</dbReference>
<dbReference type="CDD" id="cd15494">
    <property type="entry name" value="PHD_ATX1_2_like"/>
    <property type="match status" value="1"/>
</dbReference>